<evidence type="ECO:0000256" key="2">
    <source>
        <dbReference type="ARBA" id="ARBA00012205"/>
    </source>
</evidence>
<keyword evidence="3 6" id="KW-0203">Cytokinin biosynthesis</keyword>
<evidence type="ECO:0000256" key="3">
    <source>
        <dbReference type="ARBA" id="ARBA00022712"/>
    </source>
</evidence>
<dbReference type="PANTHER" id="PTHR31223">
    <property type="entry name" value="LOG FAMILY PROTEIN YJL055W"/>
    <property type="match status" value="1"/>
</dbReference>
<dbReference type="Gene3D" id="3.40.50.450">
    <property type="match status" value="1"/>
</dbReference>
<evidence type="ECO:0000313" key="8">
    <source>
        <dbReference type="EMBL" id="CAD8450962.1"/>
    </source>
</evidence>
<comment type="similarity">
    <text evidence="1 6">Belongs to the LOG family.</text>
</comment>
<organism evidence="8">
    <name type="scientific">Micromonas pusilla</name>
    <name type="common">Picoplanktonic green alga</name>
    <name type="synonym">Chromulina pusilla</name>
    <dbReference type="NCBI Taxonomy" id="38833"/>
    <lineage>
        <taxon>Eukaryota</taxon>
        <taxon>Viridiplantae</taxon>
        <taxon>Chlorophyta</taxon>
        <taxon>Mamiellophyceae</taxon>
        <taxon>Mamiellales</taxon>
        <taxon>Mamiellaceae</taxon>
        <taxon>Micromonas</taxon>
    </lineage>
</organism>
<dbReference type="GO" id="GO:0005829">
    <property type="term" value="C:cytosol"/>
    <property type="evidence" value="ECO:0007669"/>
    <property type="project" value="TreeGrafter"/>
</dbReference>
<keyword evidence="6" id="KW-0378">Hydrolase</keyword>
<gene>
    <name evidence="8" type="ORF">MSP1401_LOCUS11941</name>
</gene>
<dbReference type="GO" id="GO:0016799">
    <property type="term" value="F:hydrolase activity, hydrolyzing N-glycosyl compounds"/>
    <property type="evidence" value="ECO:0007669"/>
    <property type="project" value="TreeGrafter"/>
</dbReference>
<dbReference type="GO" id="GO:0009691">
    <property type="term" value="P:cytokinin biosynthetic process"/>
    <property type="evidence" value="ECO:0007669"/>
    <property type="project" value="UniProtKB-UniRule"/>
</dbReference>
<dbReference type="Pfam" id="PF03641">
    <property type="entry name" value="Lysine_decarbox"/>
    <property type="match status" value="1"/>
</dbReference>
<sequence length="239" mass="24905">MATTAGSPLAELSPQSSGPFASVCVYCGSSTGTKPEFLNAAVALGASLAARSIRLVYGGGSVGLMGAVSTSAHARGGSVLGVIPTALEPVEVSGGSVGEVMVVRDMHERKAAMASAADAFVAMPGGFGTLEELLEMITWQQLGYHKKPVGVLNVGGYFDPLLEFFDRSVECGFIRKEARAIVVVGATPDELLEKLEKYVAPTSLIESLAKEKKERGSENVLEHDDGGLLGGEKRSEEES</sequence>
<evidence type="ECO:0000256" key="1">
    <source>
        <dbReference type="ARBA" id="ARBA00006763"/>
    </source>
</evidence>
<accession>A0A7S0DFD5</accession>
<dbReference type="EMBL" id="HBEN01014320">
    <property type="protein sequence ID" value="CAD8450962.1"/>
    <property type="molecule type" value="Transcribed_RNA"/>
</dbReference>
<dbReference type="InterPro" id="IPR005269">
    <property type="entry name" value="LOG"/>
</dbReference>
<comment type="catalytic activity">
    <reaction evidence="5 6">
        <text>9-ribosyl-trans-zeatin 5'-phosphate + H2O = trans-zeatin + D-ribose 5-phosphate</text>
        <dbReference type="Rhea" id="RHEA:48564"/>
        <dbReference type="ChEBI" id="CHEBI:15377"/>
        <dbReference type="ChEBI" id="CHEBI:16522"/>
        <dbReference type="ChEBI" id="CHEBI:78346"/>
        <dbReference type="ChEBI" id="CHEBI:87947"/>
        <dbReference type="EC" id="3.2.2.n1"/>
    </reaction>
</comment>
<reference evidence="8" key="1">
    <citation type="submission" date="2021-01" db="EMBL/GenBank/DDBJ databases">
        <authorList>
            <person name="Corre E."/>
            <person name="Pelletier E."/>
            <person name="Niang G."/>
            <person name="Scheremetjew M."/>
            <person name="Finn R."/>
            <person name="Kale V."/>
            <person name="Holt S."/>
            <person name="Cochrane G."/>
            <person name="Meng A."/>
            <person name="Brown T."/>
            <person name="Cohen L."/>
        </authorList>
    </citation>
    <scope>NUCLEOTIDE SEQUENCE</scope>
    <source>
        <strain evidence="8">CCAC1681</strain>
    </source>
</reference>
<name>A0A7S0DFD5_MICPS</name>
<protein>
    <recommendedName>
        <fullName evidence="2 6">Cytokinin riboside 5'-monophosphate phosphoribohydrolase</fullName>
        <ecNumber evidence="2 6">3.2.2.n1</ecNumber>
    </recommendedName>
</protein>
<dbReference type="AlphaFoldDB" id="A0A7S0DFD5"/>
<evidence type="ECO:0000256" key="4">
    <source>
        <dbReference type="ARBA" id="ARBA00047718"/>
    </source>
</evidence>
<comment type="function">
    <text evidence="6">Cytokinin-activating enzyme working in the direct activation pathway. Phosphoribohydrolase that converts inactive cytokinin nucleotides to the biologically active free-base forms.</text>
</comment>
<dbReference type="PANTHER" id="PTHR31223:SF70">
    <property type="entry name" value="LOG FAMILY PROTEIN YJL055W"/>
    <property type="match status" value="1"/>
</dbReference>
<dbReference type="EC" id="3.2.2.n1" evidence="2 6"/>
<comment type="catalytic activity">
    <reaction evidence="4 6">
        <text>N(6)-(dimethylallyl)adenosine 5'-phosphate + H2O = N(6)-dimethylallyladenine + D-ribose 5-phosphate</text>
        <dbReference type="Rhea" id="RHEA:48560"/>
        <dbReference type="ChEBI" id="CHEBI:15377"/>
        <dbReference type="ChEBI" id="CHEBI:17660"/>
        <dbReference type="ChEBI" id="CHEBI:57526"/>
        <dbReference type="ChEBI" id="CHEBI:78346"/>
        <dbReference type="EC" id="3.2.2.n1"/>
    </reaction>
</comment>
<evidence type="ECO:0000256" key="7">
    <source>
        <dbReference type="SAM" id="MobiDB-lite"/>
    </source>
</evidence>
<dbReference type="SUPFAM" id="SSF102405">
    <property type="entry name" value="MCP/YpsA-like"/>
    <property type="match status" value="1"/>
</dbReference>
<evidence type="ECO:0000256" key="6">
    <source>
        <dbReference type="RuleBase" id="RU363015"/>
    </source>
</evidence>
<evidence type="ECO:0000256" key="5">
    <source>
        <dbReference type="ARBA" id="ARBA00049153"/>
    </source>
</evidence>
<dbReference type="InterPro" id="IPR031100">
    <property type="entry name" value="LOG_fam"/>
</dbReference>
<dbReference type="NCBIfam" id="TIGR00730">
    <property type="entry name" value="Rossman fold protein, TIGR00730 family"/>
    <property type="match status" value="1"/>
</dbReference>
<feature type="region of interest" description="Disordered" evidence="7">
    <location>
        <begin position="212"/>
        <end position="239"/>
    </location>
</feature>
<proteinExistence type="inferred from homology"/>